<evidence type="ECO:0000256" key="5">
    <source>
        <dbReference type="ARBA" id="ARBA00023002"/>
    </source>
</evidence>
<comment type="similarity">
    <text evidence="3">Belongs to the cytochrome P450 family.</text>
</comment>
<evidence type="ECO:0000256" key="2">
    <source>
        <dbReference type="ARBA" id="ARBA00005179"/>
    </source>
</evidence>
<comment type="pathway">
    <text evidence="2">Secondary metabolite biosynthesis.</text>
</comment>
<keyword evidence="11" id="KW-1185">Reference proteome</keyword>
<comment type="cofactor">
    <cofactor evidence="1 8">
        <name>heme</name>
        <dbReference type="ChEBI" id="CHEBI:30413"/>
    </cofactor>
</comment>
<name>A0A179FH07_METCM</name>
<evidence type="ECO:0000256" key="6">
    <source>
        <dbReference type="ARBA" id="ARBA00023004"/>
    </source>
</evidence>
<dbReference type="PRINTS" id="PR00465">
    <property type="entry name" value="EP450IV"/>
</dbReference>
<accession>A0A179FH07</accession>
<keyword evidence="7" id="KW-0503">Monooxygenase</keyword>
<evidence type="ECO:0000256" key="8">
    <source>
        <dbReference type="PIRSR" id="PIRSR602403-1"/>
    </source>
</evidence>
<dbReference type="Gene3D" id="1.10.630.10">
    <property type="entry name" value="Cytochrome P450"/>
    <property type="match status" value="1"/>
</dbReference>
<evidence type="ECO:0000313" key="10">
    <source>
        <dbReference type="EMBL" id="OAQ64541.1"/>
    </source>
</evidence>
<dbReference type="SUPFAM" id="SSF48264">
    <property type="entry name" value="Cytochrome P450"/>
    <property type="match status" value="1"/>
</dbReference>
<dbReference type="PANTHER" id="PTHR46206">
    <property type="entry name" value="CYTOCHROME P450"/>
    <property type="match status" value="1"/>
</dbReference>
<keyword evidence="5" id="KW-0560">Oxidoreductase</keyword>
<keyword evidence="9" id="KW-0732">Signal</keyword>
<evidence type="ECO:0000256" key="3">
    <source>
        <dbReference type="ARBA" id="ARBA00010617"/>
    </source>
</evidence>
<feature type="binding site" description="axial binding residue" evidence="8">
    <location>
        <position position="428"/>
    </location>
    <ligand>
        <name>heme</name>
        <dbReference type="ChEBI" id="CHEBI:30413"/>
    </ligand>
    <ligandPart>
        <name>Fe</name>
        <dbReference type="ChEBI" id="CHEBI:18248"/>
    </ligandPart>
</feature>
<dbReference type="GO" id="GO:0020037">
    <property type="term" value="F:heme binding"/>
    <property type="evidence" value="ECO:0007669"/>
    <property type="project" value="InterPro"/>
</dbReference>
<dbReference type="Proteomes" id="UP000078397">
    <property type="component" value="Unassembled WGS sequence"/>
</dbReference>
<dbReference type="GeneID" id="28857973"/>
<evidence type="ECO:0000256" key="9">
    <source>
        <dbReference type="SAM" id="SignalP"/>
    </source>
</evidence>
<sequence>MSLGSIRIVAALLVVAIVLQRFLRKDEPVKNAPPMVHVAEEELIYSPIESMTKALRENGPVVGVERNGNVEYLVSKEYTRRLLTDESAFSFEVGVAKVLGLDFVFNLHGGSFLRDMDSLVKNYLARRLNEIVPEIWPIFERGAGKMVKDGVLRPVDILPYAQQTMGQVSIRIFLGESYDNPRNVNSVVDIAEDIAELSGIFKNTSYLRNFPLLWRMVTWIKLLFRIPYHIGPRFFWEMWTDVSRPRKSKTEDNTIVTYLVNEYAGENGYISVTSRLWMIVLLLGIIFVSLHQTITNILWVTCFLAKHNDSQDRIRDEARRFNNDAHDQDIAFKALQKSAITDSYVREVMRMKGDTASLARATIKDAQLGPYMIPRGSIVIPVTYLSYRSPDFHPNPQEFNPLRWVGSGRSAATTGPGYLVFGLGRWSCPGRVLAANEIKLWLMALVKCGRFKLQGDKYVVPDPHNVTSVPPIGRLMFDEMM</sequence>
<dbReference type="STRING" id="1380566.A0A179FH07"/>
<dbReference type="Pfam" id="PF00067">
    <property type="entry name" value="p450"/>
    <property type="match status" value="1"/>
</dbReference>
<dbReference type="KEGG" id="pchm:VFPPC_16226"/>
<dbReference type="InterPro" id="IPR001128">
    <property type="entry name" value="Cyt_P450"/>
</dbReference>
<dbReference type="AlphaFoldDB" id="A0A179FH07"/>
<comment type="caution">
    <text evidence="10">The sequence shown here is derived from an EMBL/GenBank/DDBJ whole genome shotgun (WGS) entry which is preliminary data.</text>
</comment>
<dbReference type="GO" id="GO:0004497">
    <property type="term" value="F:monooxygenase activity"/>
    <property type="evidence" value="ECO:0007669"/>
    <property type="project" value="UniProtKB-KW"/>
</dbReference>
<reference evidence="10 11" key="1">
    <citation type="journal article" date="2016" name="PLoS Pathog.">
        <title>Biosynthesis of antibiotic leucinostatins in bio-control fungus Purpureocillium lilacinum and their inhibition on phytophthora revealed by genome mining.</title>
        <authorList>
            <person name="Wang G."/>
            <person name="Liu Z."/>
            <person name="Lin R."/>
            <person name="Li E."/>
            <person name="Mao Z."/>
            <person name="Ling J."/>
            <person name="Yang Y."/>
            <person name="Yin W.B."/>
            <person name="Xie B."/>
        </authorList>
    </citation>
    <scope>NUCLEOTIDE SEQUENCE [LARGE SCALE GENOMIC DNA]</scope>
    <source>
        <strain evidence="10">170</strain>
    </source>
</reference>
<dbReference type="EMBL" id="LSBJ02000005">
    <property type="protein sequence ID" value="OAQ64541.1"/>
    <property type="molecule type" value="Genomic_DNA"/>
</dbReference>
<evidence type="ECO:0000256" key="1">
    <source>
        <dbReference type="ARBA" id="ARBA00001971"/>
    </source>
</evidence>
<evidence type="ECO:0000256" key="7">
    <source>
        <dbReference type="ARBA" id="ARBA00023033"/>
    </source>
</evidence>
<keyword evidence="4 8" id="KW-0479">Metal-binding</keyword>
<keyword evidence="8" id="KW-0349">Heme</keyword>
<gene>
    <name evidence="10" type="ORF">VFPPC_16226</name>
</gene>
<feature type="chain" id="PRO_5008101717" evidence="9">
    <location>
        <begin position="21"/>
        <end position="481"/>
    </location>
</feature>
<dbReference type="GO" id="GO:0016705">
    <property type="term" value="F:oxidoreductase activity, acting on paired donors, with incorporation or reduction of molecular oxygen"/>
    <property type="evidence" value="ECO:0007669"/>
    <property type="project" value="InterPro"/>
</dbReference>
<dbReference type="InterPro" id="IPR002403">
    <property type="entry name" value="Cyt_P450_E_grp-IV"/>
</dbReference>
<dbReference type="RefSeq" id="XP_018141855.1">
    <property type="nucleotide sequence ID" value="XM_018293979.1"/>
</dbReference>
<proteinExistence type="inferred from homology"/>
<evidence type="ECO:0000313" key="11">
    <source>
        <dbReference type="Proteomes" id="UP000078397"/>
    </source>
</evidence>
<protein>
    <submittedName>
        <fullName evidence="10">Cytochrome P450</fullName>
    </submittedName>
</protein>
<dbReference type="OrthoDB" id="1844152at2759"/>
<organism evidence="10 11">
    <name type="scientific">Pochonia chlamydosporia 170</name>
    <dbReference type="NCBI Taxonomy" id="1380566"/>
    <lineage>
        <taxon>Eukaryota</taxon>
        <taxon>Fungi</taxon>
        <taxon>Dikarya</taxon>
        <taxon>Ascomycota</taxon>
        <taxon>Pezizomycotina</taxon>
        <taxon>Sordariomycetes</taxon>
        <taxon>Hypocreomycetidae</taxon>
        <taxon>Hypocreales</taxon>
        <taxon>Clavicipitaceae</taxon>
        <taxon>Pochonia</taxon>
    </lineage>
</organism>
<feature type="signal peptide" evidence="9">
    <location>
        <begin position="1"/>
        <end position="20"/>
    </location>
</feature>
<dbReference type="GO" id="GO:0005506">
    <property type="term" value="F:iron ion binding"/>
    <property type="evidence" value="ECO:0007669"/>
    <property type="project" value="InterPro"/>
</dbReference>
<dbReference type="InterPro" id="IPR036396">
    <property type="entry name" value="Cyt_P450_sf"/>
</dbReference>
<keyword evidence="6 8" id="KW-0408">Iron</keyword>
<evidence type="ECO:0000256" key="4">
    <source>
        <dbReference type="ARBA" id="ARBA00022723"/>
    </source>
</evidence>